<keyword evidence="7" id="KW-0732">Signal</keyword>
<evidence type="ECO:0000256" key="1">
    <source>
        <dbReference type="ARBA" id="ARBA00001231"/>
    </source>
</evidence>
<evidence type="ECO:0000256" key="6">
    <source>
        <dbReference type="SAM" id="MobiDB-lite"/>
    </source>
</evidence>
<reference evidence="9" key="1">
    <citation type="submission" date="2016-08" db="EMBL/GenBank/DDBJ databases">
        <title>Complete Genome Seqeunce of Paenibacillus sp. BIHB 4019 from tea rhizoplane.</title>
        <authorList>
            <person name="Thakur R."/>
            <person name="Swarnkar M.K."/>
            <person name="Gulati A."/>
        </authorList>
    </citation>
    <scope>NUCLEOTIDE SEQUENCE [LARGE SCALE GENOMIC DNA]</scope>
    <source>
        <strain evidence="9">BIHB4019</strain>
    </source>
</reference>
<name>A0A1B2DL43_9BACL</name>
<accession>A0A1B2DL43</accession>
<dbReference type="NCBIfam" id="NF003740">
    <property type="entry name" value="PRK05337.1"/>
    <property type="match status" value="1"/>
</dbReference>
<evidence type="ECO:0000313" key="9">
    <source>
        <dbReference type="EMBL" id="ANY68419.1"/>
    </source>
</evidence>
<keyword evidence="4" id="KW-0378">Hydrolase</keyword>
<dbReference type="GO" id="GO:0009254">
    <property type="term" value="P:peptidoglycan turnover"/>
    <property type="evidence" value="ECO:0007669"/>
    <property type="project" value="TreeGrafter"/>
</dbReference>
<dbReference type="InterPro" id="IPR017853">
    <property type="entry name" value="GH"/>
</dbReference>
<dbReference type="EC" id="3.2.1.52" evidence="3"/>
<organism evidence="9">
    <name type="scientific">Paenibacillus sp. BIHB 4019</name>
    <dbReference type="NCBI Taxonomy" id="1870819"/>
    <lineage>
        <taxon>Bacteria</taxon>
        <taxon>Bacillati</taxon>
        <taxon>Bacillota</taxon>
        <taxon>Bacilli</taxon>
        <taxon>Bacillales</taxon>
        <taxon>Paenibacillaceae</taxon>
        <taxon>Paenibacillus</taxon>
    </lineage>
</organism>
<dbReference type="Pfam" id="PF00933">
    <property type="entry name" value="Glyco_hydro_3"/>
    <property type="match status" value="1"/>
</dbReference>
<evidence type="ECO:0000259" key="8">
    <source>
        <dbReference type="Pfam" id="PF00933"/>
    </source>
</evidence>
<feature type="signal peptide" evidence="7">
    <location>
        <begin position="1"/>
        <end position="24"/>
    </location>
</feature>
<dbReference type="PROSITE" id="PS00775">
    <property type="entry name" value="GLYCOSYL_HYDROL_F3"/>
    <property type="match status" value="1"/>
</dbReference>
<feature type="chain" id="PRO_5008535216" description="beta-N-acetylhexosaminidase" evidence="7">
    <location>
        <begin position="25"/>
        <end position="435"/>
    </location>
</feature>
<comment type="similarity">
    <text evidence="2">Belongs to the glycosyl hydrolase 3 family.</text>
</comment>
<dbReference type="InterPro" id="IPR036962">
    <property type="entry name" value="Glyco_hydro_3_N_sf"/>
</dbReference>
<dbReference type="PANTHER" id="PTHR30480:SF13">
    <property type="entry name" value="BETA-HEXOSAMINIDASE"/>
    <property type="match status" value="1"/>
</dbReference>
<evidence type="ECO:0000256" key="7">
    <source>
        <dbReference type="SAM" id="SignalP"/>
    </source>
</evidence>
<comment type="catalytic activity">
    <reaction evidence="1">
        <text>Hydrolysis of terminal non-reducing N-acetyl-D-hexosamine residues in N-acetyl-beta-D-hexosaminides.</text>
        <dbReference type="EC" id="3.2.1.52"/>
    </reaction>
</comment>
<feature type="region of interest" description="Disordered" evidence="6">
    <location>
        <begin position="23"/>
        <end position="69"/>
    </location>
</feature>
<evidence type="ECO:0000256" key="2">
    <source>
        <dbReference type="ARBA" id="ARBA00005336"/>
    </source>
</evidence>
<dbReference type="GO" id="GO:0005975">
    <property type="term" value="P:carbohydrate metabolic process"/>
    <property type="evidence" value="ECO:0007669"/>
    <property type="project" value="InterPro"/>
</dbReference>
<dbReference type="InterPro" id="IPR050226">
    <property type="entry name" value="NagZ_Beta-hexosaminidase"/>
</dbReference>
<sequence length="435" mass="46184">MLKKITSILLASFLVICASSCGSASDRSNSSNGSSSGSNQPATAEAPSPSPTESAAATPAVSPTPTVTEAPDLIKQEIAGMSVDEKIGQLVLVGLEGTSLQEDAIEMINTYHVGGFILYKRNITDASQTLALLNELKKQNKKNPVPLWLSIDQEGGTVSRMPQDFVKIPSAQSIGSKNKPKYAYGIGEAIGAELYALGFNMDFAPVLDINSNPDNPVIGNRAFGSTAESVIASGIETMKGIQSGHVVPVVKHFPGHGDTSVDSHLDLPVVDKSLKQLEQFELLPFKEAIKQQAPAVMIGHLLIPAMDKQYPASLSKAIITDLLRDKLGFTGVVITDDMTMGGITKHFGISDAAVKAVQAGNDILLVGHDAKQQIAVLKALKKAVKTGGISMQALDDSVYRIIRLKSAFTLKDELISRTNVDAVNRQIKKALNASK</sequence>
<dbReference type="InterPro" id="IPR001764">
    <property type="entry name" value="Glyco_hydro_3_N"/>
</dbReference>
<dbReference type="EMBL" id="CP016808">
    <property type="protein sequence ID" value="ANY68419.1"/>
    <property type="molecule type" value="Genomic_DNA"/>
</dbReference>
<dbReference type="AlphaFoldDB" id="A0A1B2DL43"/>
<evidence type="ECO:0000256" key="5">
    <source>
        <dbReference type="ARBA" id="ARBA00023295"/>
    </source>
</evidence>
<protein>
    <recommendedName>
        <fullName evidence="3">beta-N-acetylhexosaminidase</fullName>
        <ecNumber evidence="3">3.2.1.52</ecNumber>
    </recommendedName>
</protein>
<proteinExistence type="inferred from homology"/>
<dbReference type="PANTHER" id="PTHR30480">
    <property type="entry name" value="BETA-HEXOSAMINIDASE-RELATED"/>
    <property type="match status" value="1"/>
</dbReference>
<gene>
    <name evidence="9" type="ORF">BBD42_19540</name>
</gene>
<keyword evidence="5" id="KW-0326">Glycosidase</keyword>
<dbReference type="InterPro" id="IPR019800">
    <property type="entry name" value="Glyco_hydro_3_AS"/>
</dbReference>
<evidence type="ECO:0000256" key="3">
    <source>
        <dbReference type="ARBA" id="ARBA00012663"/>
    </source>
</evidence>
<evidence type="ECO:0000256" key="4">
    <source>
        <dbReference type="ARBA" id="ARBA00022801"/>
    </source>
</evidence>
<dbReference type="Gene3D" id="3.20.20.300">
    <property type="entry name" value="Glycoside hydrolase, family 3, N-terminal domain"/>
    <property type="match status" value="1"/>
</dbReference>
<dbReference type="RefSeq" id="WP_099519559.1">
    <property type="nucleotide sequence ID" value="NZ_CP016808.1"/>
</dbReference>
<dbReference type="GO" id="GO:0004563">
    <property type="term" value="F:beta-N-acetylhexosaminidase activity"/>
    <property type="evidence" value="ECO:0007669"/>
    <property type="project" value="UniProtKB-EC"/>
</dbReference>
<dbReference type="SUPFAM" id="SSF51445">
    <property type="entry name" value="(Trans)glycosidases"/>
    <property type="match status" value="1"/>
</dbReference>
<feature type="domain" description="Glycoside hydrolase family 3 N-terminal" evidence="8">
    <location>
        <begin position="83"/>
        <end position="404"/>
    </location>
</feature>